<keyword evidence="3" id="KW-1185">Reference proteome</keyword>
<accession>A0A178TBP0</accession>
<dbReference type="EMBL" id="SBBW01000142">
    <property type="protein sequence ID" value="RWU06121.1"/>
    <property type="molecule type" value="Genomic_DNA"/>
</dbReference>
<evidence type="ECO:0000313" key="3">
    <source>
        <dbReference type="Proteomes" id="UP000078336"/>
    </source>
</evidence>
<comment type="caution">
    <text evidence="1">The sequence shown here is derived from an EMBL/GenBank/DDBJ whole genome shotgun (WGS) entry which is preliminary data.</text>
</comment>
<reference evidence="2 4" key="2">
    <citation type="submission" date="2019-01" db="EMBL/GenBank/DDBJ databases">
        <title>Anoxybacillus flavithermus in powdered infant formula.</title>
        <authorList>
            <person name="Rhee M.S."/>
            <person name="Choi I.-G."/>
            <person name="Cho T.J."/>
            <person name="Park B."/>
        </authorList>
    </citation>
    <scope>NUCLEOTIDE SEQUENCE [LARGE SCALE GENOMIC DNA]</scope>
    <source>
        <strain evidence="2 4">FHS-PPAM212</strain>
    </source>
</reference>
<evidence type="ECO:0000313" key="4">
    <source>
        <dbReference type="Proteomes" id="UP000286434"/>
    </source>
</evidence>
<evidence type="ECO:0000313" key="2">
    <source>
        <dbReference type="EMBL" id="RWU06121.1"/>
    </source>
</evidence>
<gene>
    <name evidence="2" type="ORF">EA138_14115</name>
    <name evidence="1" type="ORF">TAF16_2929</name>
</gene>
<dbReference type="EMBL" id="LUCQ01000187">
    <property type="protein sequence ID" value="OAO76100.1"/>
    <property type="molecule type" value="Genomic_DNA"/>
</dbReference>
<reference evidence="1 3" key="1">
    <citation type="submission" date="2016-03" db="EMBL/GenBank/DDBJ databases">
        <title>Spore heat resistance.</title>
        <authorList>
            <person name="Boekhorst J."/>
            <person name="Berendsen E.M."/>
            <person name="Wells-Bennik M.H."/>
            <person name="Kuipers O.P."/>
        </authorList>
    </citation>
    <scope>NUCLEOTIDE SEQUENCE [LARGE SCALE GENOMIC DNA]</scope>
    <source>
        <strain evidence="1 3">AF16</strain>
    </source>
</reference>
<dbReference type="OrthoDB" id="2917213at2"/>
<dbReference type="Proteomes" id="UP000078336">
    <property type="component" value="Unassembled WGS sequence"/>
</dbReference>
<sequence>MKNNLLKKYQQLNMPHKFLVTEVDNILKKKYKAVEVPVNEFIEFKKDPFVDYSTFVKSYFIQNEEILNSLYSEKEKADIDRMRECIQEMRAAGELLLPQPSDEDYDLQVRYTNFAEGRLIAVILESIDRQYVSGFQMQGAMCEKLYHELKVFKGIDPADCVEGNPILDEYLEALVKAGYLQE</sequence>
<dbReference type="PATRIC" id="fig|33934.6.peg.655"/>
<evidence type="ECO:0000313" key="1">
    <source>
        <dbReference type="EMBL" id="OAO76100.1"/>
    </source>
</evidence>
<organism evidence="1 3">
    <name type="scientific">Anoxybacillus flavithermus</name>
    <dbReference type="NCBI Taxonomy" id="33934"/>
    <lineage>
        <taxon>Bacteria</taxon>
        <taxon>Bacillati</taxon>
        <taxon>Bacillota</taxon>
        <taxon>Bacilli</taxon>
        <taxon>Bacillales</taxon>
        <taxon>Anoxybacillaceae</taxon>
        <taxon>Anoxybacillus</taxon>
    </lineage>
</organism>
<name>A0A178TBP0_9BACL</name>
<dbReference type="AlphaFoldDB" id="A0A178TBP0"/>
<protein>
    <submittedName>
        <fullName evidence="1">Uncharacterized protein</fullName>
    </submittedName>
</protein>
<dbReference type="RefSeq" id="WP_004892248.1">
    <property type="nucleotide sequence ID" value="NZ_CP021838.1"/>
</dbReference>
<proteinExistence type="predicted"/>
<dbReference type="Proteomes" id="UP000286434">
    <property type="component" value="Unassembled WGS sequence"/>
</dbReference>